<evidence type="ECO:0008006" key="8">
    <source>
        <dbReference type="Google" id="ProtNLM"/>
    </source>
</evidence>
<protein>
    <recommendedName>
        <fullName evidence="8">DUF559 domain-containing protein</fullName>
    </recommendedName>
</protein>
<reference evidence="7" key="1">
    <citation type="submission" date="2018-05" db="EMBL/GenBank/DDBJ databases">
        <authorList>
            <person name="Lanie J.A."/>
            <person name="Ng W.-L."/>
            <person name="Kazmierczak K.M."/>
            <person name="Andrzejewski T.M."/>
            <person name="Davidsen T.M."/>
            <person name="Wayne K.J."/>
            <person name="Tettelin H."/>
            <person name="Glass J.I."/>
            <person name="Rusch D."/>
            <person name="Podicherti R."/>
            <person name="Tsui H.-C.T."/>
            <person name="Winkler M.E."/>
        </authorList>
    </citation>
    <scope>NUCLEOTIDE SEQUENCE</scope>
</reference>
<dbReference type="Pfam" id="PF03852">
    <property type="entry name" value="Vsr"/>
    <property type="match status" value="1"/>
</dbReference>
<feature type="compositionally biased region" description="Basic residues" evidence="6">
    <location>
        <begin position="1"/>
        <end position="12"/>
    </location>
</feature>
<accession>A0A382Q129</accession>
<organism evidence="7">
    <name type="scientific">marine metagenome</name>
    <dbReference type="NCBI Taxonomy" id="408172"/>
    <lineage>
        <taxon>unclassified sequences</taxon>
        <taxon>metagenomes</taxon>
        <taxon>ecological metagenomes</taxon>
    </lineage>
</organism>
<gene>
    <name evidence="7" type="ORF">METZ01_LOCUS331990</name>
</gene>
<sequence length="147" mass="17283">MGKHYLRDKRSPKPLNENVSRVMSSNKAKNTKPELTLRKALFANGIRGYRLNWKNAPGKPDIAFPGKKIAIFVNGCYWHRCPLCELPLPKTNVNFWKKKFENNIDRDKRKRRELCDIGWEVITIWECEIEDNAMNQIITIKKILNNE</sequence>
<evidence type="ECO:0000256" key="5">
    <source>
        <dbReference type="ARBA" id="ARBA00023204"/>
    </source>
</evidence>
<dbReference type="SUPFAM" id="SSF52980">
    <property type="entry name" value="Restriction endonuclease-like"/>
    <property type="match status" value="1"/>
</dbReference>
<dbReference type="GO" id="GO:0006298">
    <property type="term" value="P:mismatch repair"/>
    <property type="evidence" value="ECO:0007669"/>
    <property type="project" value="InterPro"/>
</dbReference>
<dbReference type="Gene3D" id="3.40.960.10">
    <property type="entry name" value="VSR Endonuclease"/>
    <property type="match status" value="1"/>
</dbReference>
<dbReference type="EMBL" id="UINC01111143">
    <property type="protein sequence ID" value="SVC79136.1"/>
    <property type="molecule type" value="Genomic_DNA"/>
</dbReference>
<evidence type="ECO:0000256" key="2">
    <source>
        <dbReference type="ARBA" id="ARBA00022759"/>
    </source>
</evidence>
<keyword evidence="5" id="KW-0234">DNA repair</keyword>
<keyword evidence="2" id="KW-0255">Endonuclease</keyword>
<dbReference type="GO" id="GO:0016787">
    <property type="term" value="F:hydrolase activity"/>
    <property type="evidence" value="ECO:0007669"/>
    <property type="project" value="UniProtKB-KW"/>
</dbReference>
<feature type="compositionally biased region" description="Polar residues" evidence="6">
    <location>
        <begin position="17"/>
        <end position="28"/>
    </location>
</feature>
<keyword evidence="3" id="KW-0227">DNA damage</keyword>
<evidence type="ECO:0000256" key="6">
    <source>
        <dbReference type="SAM" id="MobiDB-lite"/>
    </source>
</evidence>
<dbReference type="CDD" id="cd00221">
    <property type="entry name" value="Vsr"/>
    <property type="match status" value="1"/>
</dbReference>
<dbReference type="GO" id="GO:0004519">
    <property type="term" value="F:endonuclease activity"/>
    <property type="evidence" value="ECO:0007669"/>
    <property type="project" value="UniProtKB-KW"/>
</dbReference>
<keyword evidence="1" id="KW-0540">Nuclease</keyword>
<dbReference type="InterPro" id="IPR004603">
    <property type="entry name" value="DNA_mismatch_endonuc_vsr"/>
</dbReference>
<evidence type="ECO:0000256" key="1">
    <source>
        <dbReference type="ARBA" id="ARBA00022722"/>
    </source>
</evidence>
<feature type="region of interest" description="Disordered" evidence="6">
    <location>
        <begin position="1"/>
        <end position="29"/>
    </location>
</feature>
<proteinExistence type="predicted"/>
<keyword evidence="4" id="KW-0378">Hydrolase</keyword>
<name>A0A382Q129_9ZZZZ</name>
<dbReference type="AlphaFoldDB" id="A0A382Q129"/>
<evidence type="ECO:0000313" key="7">
    <source>
        <dbReference type="EMBL" id="SVC79136.1"/>
    </source>
</evidence>
<dbReference type="InterPro" id="IPR011335">
    <property type="entry name" value="Restrct_endonuc-II-like"/>
</dbReference>
<dbReference type="PIRSF" id="PIRSF018267">
    <property type="entry name" value="VSR_endonuc"/>
    <property type="match status" value="1"/>
</dbReference>
<evidence type="ECO:0000256" key="4">
    <source>
        <dbReference type="ARBA" id="ARBA00022801"/>
    </source>
</evidence>
<evidence type="ECO:0000256" key="3">
    <source>
        <dbReference type="ARBA" id="ARBA00022763"/>
    </source>
</evidence>
<dbReference type="NCBIfam" id="TIGR00632">
    <property type="entry name" value="vsr"/>
    <property type="match status" value="1"/>
</dbReference>